<dbReference type="RefSeq" id="WP_146939844.1">
    <property type="nucleotide sequence ID" value="NZ_BJYJ01000002.1"/>
</dbReference>
<evidence type="ECO:0000313" key="1">
    <source>
        <dbReference type="EMBL" id="GEN74956.1"/>
    </source>
</evidence>
<comment type="caution">
    <text evidence="1">The sequence shown here is derived from an EMBL/GenBank/DDBJ whole genome shotgun (WGS) entry which is preliminary data.</text>
</comment>
<evidence type="ECO:0008006" key="3">
    <source>
        <dbReference type="Google" id="ProtNLM"/>
    </source>
</evidence>
<dbReference type="OrthoDB" id="1247029at2"/>
<dbReference type="SUPFAM" id="SSF51735">
    <property type="entry name" value="NAD(P)-binding Rossmann-fold domains"/>
    <property type="match status" value="1"/>
</dbReference>
<name>A0A511YII1_9FLAO</name>
<proteinExistence type="predicted"/>
<reference evidence="1 2" key="1">
    <citation type="submission" date="2019-07" db="EMBL/GenBank/DDBJ databases">
        <title>Whole genome shotgun sequence of Chryseobacterium hagamense NBRC 105253.</title>
        <authorList>
            <person name="Hosoyama A."/>
            <person name="Uohara A."/>
            <person name="Ohji S."/>
            <person name="Ichikawa N."/>
        </authorList>
    </citation>
    <scope>NUCLEOTIDE SEQUENCE [LARGE SCALE GENOMIC DNA]</scope>
    <source>
        <strain evidence="1 2">NBRC 105253</strain>
    </source>
</reference>
<accession>A0A511YII1</accession>
<dbReference type="AlphaFoldDB" id="A0A511YII1"/>
<evidence type="ECO:0000313" key="2">
    <source>
        <dbReference type="Proteomes" id="UP000321863"/>
    </source>
</evidence>
<protein>
    <recommendedName>
        <fullName evidence="3">NAD-dependent epimerase/dehydratase domain-containing protein</fullName>
    </recommendedName>
</protein>
<dbReference type="Gene3D" id="3.40.50.720">
    <property type="entry name" value="NAD(P)-binding Rossmann-like Domain"/>
    <property type="match status" value="1"/>
</dbReference>
<sequence length="222" mass="25707">MIIGNGLIAQSLQFIDKETHLFFASGVSNSLETRSSEFEREFILLKNSLEEYPDARLVYFSTLSINDQSKQDSHYVLHKLKLEEYIRNHASSHLILRIGNIVGNGGNPNTLFNFLKTRISHGETFTIHQRARRLLLDIDDVSKFLQVNGPYLNNQIINFAYPYYFDLKEIVQALETRMQKKAIYREADEGDFYKVDFDETANSFFNGINADDYLRVLAGKYI</sequence>
<dbReference type="EMBL" id="BJYJ01000002">
    <property type="protein sequence ID" value="GEN74956.1"/>
    <property type="molecule type" value="Genomic_DNA"/>
</dbReference>
<organism evidence="1 2">
    <name type="scientific">Chryseobacterium hagamense</name>
    <dbReference type="NCBI Taxonomy" id="395935"/>
    <lineage>
        <taxon>Bacteria</taxon>
        <taxon>Pseudomonadati</taxon>
        <taxon>Bacteroidota</taxon>
        <taxon>Flavobacteriia</taxon>
        <taxon>Flavobacteriales</taxon>
        <taxon>Weeksellaceae</taxon>
        <taxon>Chryseobacterium group</taxon>
        <taxon>Chryseobacterium</taxon>
    </lineage>
</organism>
<dbReference type="InterPro" id="IPR036291">
    <property type="entry name" value="NAD(P)-bd_dom_sf"/>
</dbReference>
<gene>
    <name evidence="1" type="ORF">CHA01nite_06960</name>
</gene>
<keyword evidence="2" id="KW-1185">Reference proteome</keyword>
<dbReference type="Proteomes" id="UP000321863">
    <property type="component" value="Unassembled WGS sequence"/>
</dbReference>